<proteinExistence type="predicted"/>
<feature type="chain" id="PRO_5047054005" evidence="1">
    <location>
        <begin position="21"/>
        <end position="164"/>
    </location>
</feature>
<dbReference type="EMBL" id="JAHEPS010000001">
    <property type="protein sequence ID" value="MBT1442911.1"/>
    <property type="molecule type" value="Genomic_DNA"/>
</dbReference>
<organism evidence="2 3">
    <name type="scientific">Shewanella jiangmenensis</name>
    <dbReference type="NCBI Taxonomy" id="2837387"/>
    <lineage>
        <taxon>Bacteria</taxon>
        <taxon>Pseudomonadati</taxon>
        <taxon>Pseudomonadota</taxon>
        <taxon>Gammaproteobacteria</taxon>
        <taxon>Alteromonadales</taxon>
        <taxon>Shewanellaceae</taxon>
        <taxon>Shewanella</taxon>
    </lineage>
</organism>
<feature type="signal peptide" evidence="1">
    <location>
        <begin position="1"/>
        <end position="20"/>
    </location>
</feature>
<accession>A0ABS5UXV5</accession>
<evidence type="ECO:0000313" key="3">
    <source>
        <dbReference type="Proteomes" id="UP001195903"/>
    </source>
</evidence>
<reference evidence="2 3" key="1">
    <citation type="submission" date="2021-05" db="EMBL/GenBank/DDBJ databases">
        <title>Shewanella sp. JM162201.</title>
        <authorList>
            <person name="Xu S."/>
            <person name="Li A."/>
        </authorList>
    </citation>
    <scope>NUCLEOTIDE SEQUENCE [LARGE SCALE GENOMIC DNA]</scope>
    <source>
        <strain evidence="2 3">JM162201</strain>
    </source>
</reference>
<sequence>MAARISTFLFVVFYSAFASANETQIQKNLLDALVCKGKPESVVYDLVEKKTNFKNGYAAYGFGEGTAYKAMVILQEPINIGDAKAEAIVSETENSYFDFSAFTYAKFSGDYQKIVNLFSLVPSNSAGSAFGKYVSNISGCPKTIALTPLSNGQFLLGCGWHNGC</sequence>
<protein>
    <submittedName>
        <fullName evidence="2">Uncharacterized protein</fullName>
    </submittedName>
</protein>
<dbReference type="RefSeq" id="WP_214505133.1">
    <property type="nucleotide sequence ID" value="NZ_JAHEPS010000001.1"/>
</dbReference>
<keyword evidence="1" id="KW-0732">Signal</keyword>
<name>A0ABS5UXV5_9GAMM</name>
<comment type="caution">
    <text evidence="2">The sequence shown here is derived from an EMBL/GenBank/DDBJ whole genome shotgun (WGS) entry which is preliminary data.</text>
</comment>
<keyword evidence="3" id="KW-1185">Reference proteome</keyword>
<gene>
    <name evidence="2" type="ORF">KJI95_00010</name>
</gene>
<evidence type="ECO:0000256" key="1">
    <source>
        <dbReference type="SAM" id="SignalP"/>
    </source>
</evidence>
<dbReference type="Proteomes" id="UP001195903">
    <property type="component" value="Unassembled WGS sequence"/>
</dbReference>
<evidence type="ECO:0000313" key="2">
    <source>
        <dbReference type="EMBL" id="MBT1442911.1"/>
    </source>
</evidence>